<feature type="binding site" evidence="3">
    <location>
        <position position="128"/>
    </location>
    <ligand>
        <name>a divalent metal cation</name>
        <dbReference type="ChEBI" id="CHEBI:60240"/>
        <label>2</label>
    </ligand>
</feature>
<evidence type="ECO:0000313" key="5">
    <source>
        <dbReference type="Proteomes" id="UP000243739"/>
    </source>
</evidence>
<dbReference type="InterPro" id="IPR032466">
    <property type="entry name" value="Metal_Hydrolase"/>
</dbReference>
<dbReference type="InterPro" id="IPR001130">
    <property type="entry name" value="TatD-like"/>
</dbReference>
<dbReference type="GO" id="GO:0046872">
    <property type="term" value="F:metal ion binding"/>
    <property type="evidence" value="ECO:0007669"/>
    <property type="project" value="UniProtKB-KW"/>
</dbReference>
<dbReference type="FunFam" id="3.20.20.140:FF:000005">
    <property type="entry name" value="TatD family hydrolase"/>
    <property type="match status" value="1"/>
</dbReference>
<dbReference type="GO" id="GO:0016788">
    <property type="term" value="F:hydrolase activity, acting on ester bonds"/>
    <property type="evidence" value="ECO:0007669"/>
    <property type="project" value="InterPro"/>
</dbReference>
<dbReference type="RefSeq" id="WP_069655818.1">
    <property type="nucleotide sequence ID" value="NZ_MIJF01000003.1"/>
</dbReference>
<dbReference type="GO" id="GO:0005829">
    <property type="term" value="C:cytosol"/>
    <property type="evidence" value="ECO:0007669"/>
    <property type="project" value="TreeGrafter"/>
</dbReference>
<feature type="binding site" evidence="3">
    <location>
        <position position="153"/>
    </location>
    <ligand>
        <name>a divalent metal cation</name>
        <dbReference type="ChEBI" id="CHEBI:60240"/>
        <label>2</label>
    </ligand>
</feature>
<keyword evidence="2 4" id="KW-0378">Hydrolase</keyword>
<dbReference type="AlphaFoldDB" id="A0A1D2YX76"/>
<dbReference type="Proteomes" id="UP000243739">
    <property type="component" value="Unassembled WGS sequence"/>
</dbReference>
<feature type="binding site" evidence="3">
    <location>
        <position position="92"/>
    </location>
    <ligand>
        <name>a divalent metal cation</name>
        <dbReference type="ChEBI" id="CHEBI:60240"/>
        <label>1</label>
    </ligand>
</feature>
<proteinExistence type="predicted"/>
<gene>
    <name evidence="4" type="ORF">BHF71_05095</name>
</gene>
<dbReference type="CDD" id="cd01310">
    <property type="entry name" value="TatD_DNAse"/>
    <property type="match status" value="1"/>
</dbReference>
<sequence length="254" mass="29253">MLIDTHAHLDDEKFEEDREEVILRAKENGLSHIINVGYNRKTILATLDLIDKYDFIFGVIGFHPNNAHEMTDEDLKWIEELSKHPKILAIGEIGLDYYWDFAPKDIQQEVFRKQIQLAKRVGLPIVIHDRDAHQDVCNILKEEGVNKIGGVMHSFSGSVEMAKECIEMGFYISFSGPVTFKNAKKPKEVASNIPLERILIETDSPYLTPEPFRGKRNESSYVRYIAEKIAELRGMDIEEIEKITTENAKKVFKF</sequence>
<dbReference type="NCBIfam" id="TIGR00010">
    <property type="entry name" value="YchF/TatD family DNA exonuclease"/>
    <property type="match status" value="1"/>
</dbReference>
<comment type="caution">
    <text evidence="4">The sequence shown here is derived from an EMBL/GenBank/DDBJ whole genome shotgun (WGS) entry which is preliminary data.</text>
</comment>
<dbReference type="Pfam" id="PF01026">
    <property type="entry name" value="TatD_DNase"/>
    <property type="match status" value="1"/>
</dbReference>
<accession>A0A1D2YX76</accession>
<dbReference type="OrthoDB" id="9810005at2"/>
<keyword evidence="1 3" id="KW-0479">Metal-binding</keyword>
<dbReference type="InterPro" id="IPR018228">
    <property type="entry name" value="DNase_TatD-rel_CS"/>
</dbReference>
<dbReference type="PANTHER" id="PTHR46124">
    <property type="entry name" value="D-AMINOACYL-TRNA DEACYLASE"/>
    <property type="match status" value="1"/>
</dbReference>
<dbReference type="SUPFAM" id="SSF51556">
    <property type="entry name" value="Metallo-dependent hydrolases"/>
    <property type="match status" value="1"/>
</dbReference>
<feature type="binding site" evidence="3">
    <location>
        <position position="6"/>
    </location>
    <ligand>
        <name>a divalent metal cation</name>
        <dbReference type="ChEBI" id="CHEBI:60240"/>
        <label>1</label>
    </ligand>
</feature>
<keyword evidence="5" id="KW-1185">Reference proteome</keyword>
<dbReference type="PIRSF" id="PIRSF005902">
    <property type="entry name" value="DNase_TatD"/>
    <property type="match status" value="1"/>
</dbReference>
<evidence type="ECO:0000256" key="3">
    <source>
        <dbReference type="PIRSR" id="PIRSR005902-1"/>
    </source>
</evidence>
<dbReference type="Gene3D" id="3.20.20.140">
    <property type="entry name" value="Metal-dependent hydrolases"/>
    <property type="match status" value="1"/>
</dbReference>
<dbReference type="STRING" id="337097.BHF71_05095"/>
<evidence type="ECO:0000256" key="2">
    <source>
        <dbReference type="ARBA" id="ARBA00022801"/>
    </source>
</evidence>
<dbReference type="GO" id="GO:0004536">
    <property type="term" value="F:DNA nuclease activity"/>
    <property type="evidence" value="ECO:0007669"/>
    <property type="project" value="InterPro"/>
</dbReference>
<protein>
    <submittedName>
        <fullName evidence="4">Hydrolase TatD</fullName>
    </submittedName>
</protein>
<feature type="binding site" evidence="3">
    <location>
        <position position="203"/>
    </location>
    <ligand>
        <name>a divalent metal cation</name>
        <dbReference type="ChEBI" id="CHEBI:60240"/>
        <label>1</label>
    </ligand>
</feature>
<reference evidence="4 5" key="1">
    <citation type="submission" date="2016-09" db="EMBL/GenBank/DDBJ databases">
        <title>Draft genome sequence for the type strain of Vulcanibacillus modesticaldus BR, a strictly anaerobic, moderately thermophilic, and nitrate-reducing bacterium from deep sea-hydrothermal vents of the Mid-Atlantic Ridge.</title>
        <authorList>
            <person name="Abin C.A."/>
            <person name="Hollibaugh J.T."/>
        </authorList>
    </citation>
    <scope>NUCLEOTIDE SEQUENCE [LARGE SCALE GENOMIC DNA]</scope>
    <source>
        <strain evidence="4 5">BR</strain>
    </source>
</reference>
<feature type="binding site" evidence="3">
    <location>
        <position position="8"/>
    </location>
    <ligand>
        <name>a divalent metal cation</name>
        <dbReference type="ChEBI" id="CHEBI:60240"/>
        <label>1</label>
    </ligand>
</feature>
<organism evidence="4 5">
    <name type="scientific">Vulcanibacillus modesticaldus</name>
    <dbReference type="NCBI Taxonomy" id="337097"/>
    <lineage>
        <taxon>Bacteria</taxon>
        <taxon>Bacillati</taxon>
        <taxon>Bacillota</taxon>
        <taxon>Bacilli</taxon>
        <taxon>Bacillales</taxon>
        <taxon>Bacillaceae</taxon>
        <taxon>Vulcanibacillus</taxon>
    </lineage>
</organism>
<dbReference type="PANTHER" id="PTHR46124:SF2">
    <property type="entry name" value="D-AMINOACYL-TRNA DEACYLASE"/>
    <property type="match status" value="1"/>
</dbReference>
<evidence type="ECO:0000313" key="4">
    <source>
        <dbReference type="EMBL" id="OEG00282.1"/>
    </source>
</evidence>
<dbReference type="InterPro" id="IPR015991">
    <property type="entry name" value="TatD/YcfH-like"/>
</dbReference>
<dbReference type="EMBL" id="MIJF01000003">
    <property type="protein sequence ID" value="OEG00282.1"/>
    <property type="molecule type" value="Genomic_DNA"/>
</dbReference>
<dbReference type="PROSITE" id="PS01137">
    <property type="entry name" value="TATD_1"/>
    <property type="match status" value="1"/>
</dbReference>
<evidence type="ECO:0000256" key="1">
    <source>
        <dbReference type="ARBA" id="ARBA00022723"/>
    </source>
</evidence>
<name>A0A1D2YX76_9BACI</name>
<dbReference type="PROSITE" id="PS01091">
    <property type="entry name" value="TATD_3"/>
    <property type="match status" value="1"/>
</dbReference>